<comment type="caution">
    <text evidence="1">The sequence shown here is derived from an EMBL/GenBank/DDBJ whole genome shotgun (WGS) entry which is preliminary data.</text>
</comment>
<proteinExistence type="predicted"/>
<name>A0A2J8HSN5_VIBDI</name>
<gene>
    <name evidence="1" type="ORF">C1N32_20780</name>
</gene>
<organism evidence="1 2">
    <name type="scientific">Vibrio diazotrophicus</name>
    <dbReference type="NCBI Taxonomy" id="685"/>
    <lineage>
        <taxon>Bacteria</taxon>
        <taxon>Pseudomonadati</taxon>
        <taxon>Pseudomonadota</taxon>
        <taxon>Gammaproteobacteria</taxon>
        <taxon>Vibrionales</taxon>
        <taxon>Vibrionaceae</taxon>
        <taxon>Vibrio</taxon>
    </lineage>
</organism>
<reference evidence="1 2" key="1">
    <citation type="submission" date="2018-01" db="EMBL/GenBank/DDBJ databases">
        <title>Draft genome sequences of six Vibrio diazotrophicus strains isolated from deep-sea sediments of the Baltic Sea.</title>
        <authorList>
            <person name="Castillo D."/>
            <person name="Vandieken V."/>
            <person name="Chiang O."/>
            <person name="Middelboe M."/>
        </authorList>
    </citation>
    <scope>NUCLEOTIDE SEQUENCE [LARGE SCALE GENOMIC DNA]</scope>
    <source>
        <strain evidence="1 2">60.27F</strain>
    </source>
</reference>
<dbReference type="AlphaFoldDB" id="A0A2J8HSN5"/>
<protein>
    <submittedName>
        <fullName evidence="1">Uncharacterized protein</fullName>
    </submittedName>
</protein>
<dbReference type="EMBL" id="POSK01000023">
    <property type="protein sequence ID" value="PNI01201.1"/>
    <property type="molecule type" value="Genomic_DNA"/>
</dbReference>
<sequence>MIKINHQVEVEIDVNPCVIQINNHKANTLTLSQYHELYEKALINQDLVKAVDCDIETIAKDVQRQGICFPYQRECFEYLQQLRQKAISVIEENK</sequence>
<evidence type="ECO:0000313" key="2">
    <source>
        <dbReference type="Proteomes" id="UP000236449"/>
    </source>
</evidence>
<evidence type="ECO:0000313" key="1">
    <source>
        <dbReference type="EMBL" id="PNI01201.1"/>
    </source>
</evidence>
<accession>A0A2J8HSN5</accession>
<dbReference type="RefSeq" id="WP_102967307.1">
    <property type="nucleotide sequence ID" value="NZ_POSK01000023.1"/>
</dbReference>
<dbReference type="Proteomes" id="UP000236449">
    <property type="component" value="Unassembled WGS sequence"/>
</dbReference>